<dbReference type="GO" id="GO:0004180">
    <property type="term" value="F:carboxypeptidase activity"/>
    <property type="evidence" value="ECO:0007669"/>
    <property type="project" value="UniProtKB-KW"/>
</dbReference>
<sequence>MKLKALIILFLLYCFATIHTQVLKTNTPTDSLLISSRYKNITIENFLDSLHQKHQFHFAYDPSGLPFDSVIDVNFTDQTINAVIQHIFKEYSPSVHISDKQVIISQGFRNTKVKDYIILQGFIKSTEDGKNLPLVNISITGEAIGTTSNFDGYYKFLIPRNNIGSKVSFSSIGYETKNIDIPSGDSLINLNLNPTTIKIREIEVKYLKAPEIIYQVQQNIPYNYPETPMLLTGFFRETIKQDGKYIEVSEAVLDIYKSSYNSDDVEKARFVKGRKSVDDKEISLARLKLAGGPSLFAAIDVVKHTNFFNTDDGVQYLYHYLGKGFEHGKVIYKVGFKPVIETENIYYQGELHIDTETYALISADFNMTKKTLKESEKYLIRKNAKKIKSTPIHTNYHIDYRPFGNKWILNSIRGELKIKILDKRNRKTKSIYTTTTELLITNAINGKGQKIKYSEAFKTNYILADKINNEDVDFWKDFNVINPEESLKNIFRSDAVEINVVPQREKTKP</sequence>
<keyword evidence="2" id="KW-0121">Carboxypeptidase</keyword>
<proteinExistence type="predicted"/>
<evidence type="ECO:0000313" key="2">
    <source>
        <dbReference type="EMBL" id="MCW3806578.1"/>
    </source>
</evidence>
<dbReference type="Gene3D" id="2.60.40.1120">
    <property type="entry name" value="Carboxypeptidase-like, regulatory domain"/>
    <property type="match status" value="1"/>
</dbReference>
<dbReference type="RefSeq" id="WP_301200144.1">
    <property type="nucleotide sequence ID" value="NZ_JAPDPI010000026.1"/>
</dbReference>
<dbReference type="InterPro" id="IPR008969">
    <property type="entry name" value="CarboxyPept-like_regulatory"/>
</dbReference>
<keyword evidence="2" id="KW-0378">Hydrolase</keyword>
<dbReference type="AlphaFoldDB" id="A0AAE3MEY1"/>
<name>A0AAE3MEY1_9BACT</name>
<evidence type="ECO:0000256" key="1">
    <source>
        <dbReference type="SAM" id="SignalP"/>
    </source>
</evidence>
<keyword evidence="2" id="KW-0645">Protease</keyword>
<comment type="caution">
    <text evidence="2">The sequence shown here is derived from an EMBL/GenBank/DDBJ whole genome shotgun (WGS) entry which is preliminary data.</text>
</comment>
<gene>
    <name evidence="2" type="ORF">OM074_13160</name>
</gene>
<accession>A0AAE3MEY1</accession>
<dbReference type="Proteomes" id="UP001207408">
    <property type="component" value="Unassembled WGS sequence"/>
</dbReference>
<feature type="chain" id="PRO_5042024897" evidence="1">
    <location>
        <begin position="21"/>
        <end position="509"/>
    </location>
</feature>
<dbReference type="EMBL" id="JAPDPI010000026">
    <property type="protein sequence ID" value="MCW3806578.1"/>
    <property type="molecule type" value="Genomic_DNA"/>
</dbReference>
<keyword evidence="3" id="KW-1185">Reference proteome</keyword>
<reference evidence="2" key="1">
    <citation type="submission" date="2022-10" db="EMBL/GenBank/DDBJ databases">
        <authorList>
            <person name="Yu W.X."/>
        </authorList>
    </citation>
    <scope>NUCLEOTIDE SEQUENCE</scope>
    <source>
        <strain evidence="2">D04</strain>
    </source>
</reference>
<protein>
    <submittedName>
        <fullName evidence="2">Carboxypeptidase-like regulatory domain-containing protein</fullName>
    </submittedName>
</protein>
<evidence type="ECO:0000313" key="3">
    <source>
        <dbReference type="Proteomes" id="UP001207408"/>
    </source>
</evidence>
<dbReference type="Pfam" id="PF13715">
    <property type="entry name" value="CarbopepD_reg_2"/>
    <property type="match status" value="1"/>
</dbReference>
<organism evidence="2 3">
    <name type="scientific">Plebeiibacterium marinum</name>
    <dbReference type="NCBI Taxonomy" id="2992111"/>
    <lineage>
        <taxon>Bacteria</taxon>
        <taxon>Pseudomonadati</taxon>
        <taxon>Bacteroidota</taxon>
        <taxon>Bacteroidia</taxon>
        <taxon>Marinilabiliales</taxon>
        <taxon>Marinilabiliaceae</taxon>
        <taxon>Plebeiibacterium</taxon>
    </lineage>
</organism>
<feature type="signal peptide" evidence="1">
    <location>
        <begin position="1"/>
        <end position="20"/>
    </location>
</feature>
<keyword evidence="1" id="KW-0732">Signal</keyword>
<dbReference type="SUPFAM" id="SSF49464">
    <property type="entry name" value="Carboxypeptidase regulatory domain-like"/>
    <property type="match status" value="1"/>
</dbReference>